<evidence type="ECO:0000313" key="3">
    <source>
        <dbReference type="Proteomes" id="UP000601435"/>
    </source>
</evidence>
<protein>
    <submittedName>
        <fullName evidence="2">Pol protein</fullName>
    </submittedName>
</protein>
<keyword evidence="3" id="KW-1185">Reference proteome</keyword>
<evidence type="ECO:0000259" key="1">
    <source>
        <dbReference type="PROSITE" id="PS50235"/>
    </source>
</evidence>
<dbReference type="InterPro" id="IPR001394">
    <property type="entry name" value="Peptidase_C19_UCH"/>
</dbReference>
<accession>A0A812WZY8</accession>
<evidence type="ECO:0000313" key="2">
    <source>
        <dbReference type="EMBL" id="CAE7703500.1"/>
    </source>
</evidence>
<dbReference type="AlphaFoldDB" id="A0A812WZY8"/>
<feature type="domain" description="USP" evidence="1">
    <location>
        <begin position="1"/>
        <end position="126"/>
    </location>
</feature>
<dbReference type="Pfam" id="PF00443">
    <property type="entry name" value="UCH"/>
    <property type="match status" value="1"/>
</dbReference>
<dbReference type="InterPro" id="IPR038765">
    <property type="entry name" value="Papain-like_cys_pep_sf"/>
</dbReference>
<dbReference type="Gene3D" id="3.90.70.10">
    <property type="entry name" value="Cysteine proteinases"/>
    <property type="match status" value="1"/>
</dbReference>
<dbReference type="Proteomes" id="UP000601435">
    <property type="component" value="Unassembled WGS sequence"/>
</dbReference>
<gene>
    <name evidence="2" type="primary">Pol</name>
    <name evidence="2" type="ORF">SNEC2469_LOCUS20267</name>
</gene>
<comment type="caution">
    <text evidence="2">The sequence shown here is derived from an EMBL/GenBank/DDBJ whole genome shotgun (WGS) entry which is preliminary data.</text>
</comment>
<dbReference type="OrthoDB" id="407441at2759"/>
<sequence length="201" mass="23135">MWQGRAMVEELIDAWHQQDDLCALVVTPPWLSLQLPRFNADTGEKTQQPYIVPGMLRLPVFAEADTQAVAWCNYEVHSIIRHHGPTFRAGHYTVLVRGDTDFLLDDDQQPKSAPFRAARIMDWTAPVAATERERWLSRQLYLLEIWIKQLVKDNDALQERMDTLDRRMSYIMLRLPVGITAGGRNKAVPERLPIALDTLDD</sequence>
<name>A0A812WZY8_9DINO</name>
<dbReference type="GO" id="GO:0016579">
    <property type="term" value="P:protein deubiquitination"/>
    <property type="evidence" value="ECO:0007669"/>
    <property type="project" value="InterPro"/>
</dbReference>
<dbReference type="SUPFAM" id="SSF54001">
    <property type="entry name" value="Cysteine proteinases"/>
    <property type="match status" value="1"/>
</dbReference>
<dbReference type="CDD" id="cd02257">
    <property type="entry name" value="Peptidase_C19"/>
    <property type="match status" value="1"/>
</dbReference>
<organism evidence="2 3">
    <name type="scientific">Symbiodinium necroappetens</name>
    <dbReference type="NCBI Taxonomy" id="1628268"/>
    <lineage>
        <taxon>Eukaryota</taxon>
        <taxon>Sar</taxon>
        <taxon>Alveolata</taxon>
        <taxon>Dinophyceae</taxon>
        <taxon>Suessiales</taxon>
        <taxon>Symbiodiniaceae</taxon>
        <taxon>Symbiodinium</taxon>
    </lineage>
</organism>
<dbReference type="EMBL" id="CAJNJA010035164">
    <property type="protein sequence ID" value="CAE7703500.1"/>
    <property type="molecule type" value="Genomic_DNA"/>
</dbReference>
<reference evidence="2" key="1">
    <citation type="submission" date="2021-02" db="EMBL/GenBank/DDBJ databases">
        <authorList>
            <person name="Dougan E. K."/>
            <person name="Rhodes N."/>
            <person name="Thang M."/>
            <person name="Chan C."/>
        </authorList>
    </citation>
    <scope>NUCLEOTIDE SEQUENCE</scope>
</reference>
<dbReference type="InterPro" id="IPR028889">
    <property type="entry name" value="USP"/>
</dbReference>
<proteinExistence type="predicted"/>
<dbReference type="PROSITE" id="PS50235">
    <property type="entry name" value="USP_3"/>
    <property type="match status" value="1"/>
</dbReference>
<dbReference type="GO" id="GO:0004843">
    <property type="term" value="F:cysteine-type deubiquitinase activity"/>
    <property type="evidence" value="ECO:0007669"/>
    <property type="project" value="InterPro"/>
</dbReference>